<evidence type="ECO:0000313" key="6">
    <source>
        <dbReference type="EMBL" id="MQX36097.1"/>
    </source>
</evidence>
<dbReference type="Gene3D" id="3.10.20.310">
    <property type="entry name" value="membrane protein fhac"/>
    <property type="match status" value="1"/>
</dbReference>
<dbReference type="InterPro" id="IPR039910">
    <property type="entry name" value="D15-like"/>
</dbReference>
<keyword evidence="7" id="KW-1185">Reference proteome</keyword>
<feature type="domain" description="Bacterial surface antigen (D15)" evidence="5">
    <location>
        <begin position="354"/>
        <end position="648"/>
    </location>
</feature>
<keyword evidence="3" id="KW-0472">Membrane</keyword>
<comment type="subcellular location">
    <subcellularLocation>
        <location evidence="1">Membrane</location>
    </subcellularLocation>
</comment>
<keyword evidence="2" id="KW-1134">Transmembrane beta strand</keyword>
<dbReference type="RefSeq" id="WP_153342263.1">
    <property type="nucleotide sequence ID" value="NZ_WIVE01000013.1"/>
</dbReference>
<dbReference type="PANTHER" id="PTHR12815:SF42">
    <property type="entry name" value="BACTERIAL SURFACE ANTIGEN (D15) DOMAIN-CONTAINING PROTEIN"/>
    <property type="match status" value="1"/>
</dbReference>
<gene>
    <name evidence="6" type="ORF">GHC57_06155</name>
</gene>
<dbReference type="AlphaFoldDB" id="A0A7X2D3Y8"/>
<dbReference type="PANTHER" id="PTHR12815">
    <property type="entry name" value="SORTING AND ASSEMBLY MACHINERY SAMM50 PROTEIN FAMILY MEMBER"/>
    <property type="match status" value="1"/>
</dbReference>
<organism evidence="6 7">
    <name type="scientific">Roseospira navarrensis</name>
    <dbReference type="NCBI Taxonomy" id="140058"/>
    <lineage>
        <taxon>Bacteria</taxon>
        <taxon>Pseudomonadati</taxon>
        <taxon>Pseudomonadota</taxon>
        <taxon>Alphaproteobacteria</taxon>
        <taxon>Rhodospirillales</taxon>
        <taxon>Rhodospirillaceae</taxon>
        <taxon>Roseospira</taxon>
    </lineage>
</organism>
<dbReference type="Pfam" id="PF01103">
    <property type="entry name" value="Omp85"/>
    <property type="match status" value="1"/>
</dbReference>
<evidence type="ECO:0000313" key="7">
    <source>
        <dbReference type="Proteomes" id="UP000434582"/>
    </source>
</evidence>
<dbReference type="InterPro" id="IPR000184">
    <property type="entry name" value="Bac_surfAg_D15"/>
</dbReference>
<reference evidence="6 7" key="1">
    <citation type="submission" date="2019-10" db="EMBL/GenBank/DDBJ databases">
        <title>Draft whole-genome sequence of the purple nonsulfur photosynthetic bacterium Roseospira navarrensis DSM 15114.</title>
        <authorList>
            <person name="Kyndt J.A."/>
            <person name="Meyer T.E."/>
        </authorList>
    </citation>
    <scope>NUCLEOTIDE SEQUENCE [LARGE SCALE GENOMIC DNA]</scope>
    <source>
        <strain evidence="6 7">DSM 15114</strain>
    </source>
</reference>
<evidence type="ECO:0000256" key="4">
    <source>
        <dbReference type="SAM" id="MobiDB-lite"/>
    </source>
</evidence>
<evidence type="ECO:0000259" key="5">
    <source>
        <dbReference type="Pfam" id="PF01103"/>
    </source>
</evidence>
<dbReference type="EMBL" id="WIVE01000013">
    <property type="protein sequence ID" value="MQX36097.1"/>
    <property type="molecule type" value="Genomic_DNA"/>
</dbReference>
<sequence length="648" mass="68873">MRTRHLFSAGPARRSCGRAGLAALVAGGLVLGPPGALRAQGDAQADTQGDEAPAAPSAAENDGDGEGDPAPAPIAGPRVDYTVDLTVTDPVEGVDLAGTMEAAFNLLTLQDEPPASRLGLRRRLDSDLETAQAVLRSEGFYAGTVTGEIGEGSPAPVTITVTPGPRYSLAETAVAYRDNPTDTATLPRTLTPLGLTQGDPARADAVLEAERALVERLQREGRPFAEAMDRRVAVNHARRTMVVRIEVQAGPPSTFGPVVYEGLDRVKRDFLDDQVPWRVGEAFDNRELDRFRNSILTTRLFDSVTVRPASAPEPDGSLPVIVSVTEAPPRSIGGGLRYATDDGPGARVFWEHRNLFGRAERLRINIDGALTAQRVEAAFTKPRFLHPDQSLSVTAEAERADRDAYTGLTGEVGAAIERRINDTWRASAGALLDYAQLDDQLGDRRTSYLVGLPVGVTRDDTDDPLNPTSGSRLSATFTPYFGATELTPITFGVVDVSGSAYLAPLDSDRLVLAARGRLASLFGTETVNVPANKRLFAGGGGSVRGFGHQMVGPLDPGGDPIGGRSALEAGFEARIKITDSIGVVPFLDAGLVTDSTMPDFSEDILYAAGLGARYYTDFGPLRLDIAVPLNPRDADNFVQVYISVGQAF</sequence>
<accession>A0A7X2D3Y8</accession>
<evidence type="ECO:0000256" key="1">
    <source>
        <dbReference type="ARBA" id="ARBA00004370"/>
    </source>
</evidence>
<dbReference type="Proteomes" id="UP000434582">
    <property type="component" value="Unassembled WGS sequence"/>
</dbReference>
<protein>
    <submittedName>
        <fullName evidence="6">BamA/TamA family outer membrane protein</fullName>
    </submittedName>
</protein>
<comment type="caution">
    <text evidence="6">The sequence shown here is derived from an EMBL/GenBank/DDBJ whole genome shotgun (WGS) entry which is preliminary data.</text>
</comment>
<feature type="region of interest" description="Disordered" evidence="4">
    <location>
        <begin position="35"/>
        <end position="77"/>
    </location>
</feature>
<dbReference type="Gene3D" id="2.40.160.50">
    <property type="entry name" value="membrane protein fhac: a member of the omp85/tpsb transporter family"/>
    <property type="match status" value="1"/>
</dbReference>
<name>A0A7X2D3Y8_9PROT</name>
<keyword evidence="2" id="KW-0812">Transmembrane</keyword>
<evidence type="ECO:0000256" key="2">
    <source>
        <dbReference type="ARBA" id="ARBA00022452"/>
    </source>
</evidence>
<dbReference type="GO" id="GO:0019867">
    <property type="term" value="C:outer membrane"/>
    <property type="evidence" value="ECO:0007669"/>
    <property type="project" value="InterPro"/>
</dbReference>
<proteinExistence type="predicted"/>
<dbReference type="OrthoDB" id="9769707at2"/>
<evidence type="ECO:0000256" key="3">
    <source>
        <dbReference type="ARBA" id="ARBA00023136"/>
    </source>
</evidence>